<name>A0A914LNC5_MELIC</name>
<reference evidence="3" key="1">
    <citation type="submission" date="2022-11" db="UniProtKB">
        <authorList>
            <consortium name="WormBaseParasite"/>
        </authorList>
    </citation>
    <scope>IDENTIFICATION</scope>
</reference>
<sequence length="124" mass="14720">MFYSLPIETKLDILKCLSYKELCSIKQTNFYFRDFIKNFEDKLAREEFHCIKILTDDSDLFDDVPRKLIKLEIEDFGFPLNEQLEEKFKDGLEKPIPLYFPDQETKNIVITLTRGFNNYGGFNA</sequence>
<evidence type="ECO:0000313" key="2">
    <source>
        <dbReference type="Proteomes" id="UP000887563"/>
    </source>
</evidence>
<dbReference type="AlphaFoldDB" id="A0A914LNC5"/>
<dbReference type="Pfam" id="PF00646">
    <property type="entry name" value="F-box"/>
    <property type="match status" value="1"/>
</dbReference>
<dbReference type="PROSITE" id="PS50181">
    <property type="entry name" value="FBOX"/>
    <property type="match status" value="1"/>
</dbReference>
<evidence type="ECO:0000313" key="3">
    <source>
        <dbReference type="WBParaSite" id="Minc3s00553g14191"/>
    </source>
</evidence>
<dbReference type="InterPro" id="IPR036047">
    <property type="entry name" value="F-box-like_dom_sf"/>
</dbReference>
<keyword evidence="2" id="KW-1185">Reference proteome</keyword>
<dbReference type="SUPFAM" id="SSF81383">
    <property type="entry name" value="F-box domain"/>
    <property type="match status" value="1"/>
</dbReference>
<proteinExistence type="predicted"/>
<accession>A0A914LNC5</accession>
<organism evidence="2 3">
    <name type="scientific">Meloidogyne incognita</name>
    <name type="common">Southern root-knot nematode worm</name>
    <name type="synonym">Oxyuris incognita</name>
    <dbReference type="NCBI Taxonomy" id="6306"/>
    <lineage>
        <taxon>Eukaryota</taxon>
        <taxon>Metazoa</taxon>
        <taxon>Ecdysozoa</taxon>
        <taxon>Nematoda</taxon>
        <taxon>Chromadorea</taxon>
        <taxon>Rhabditida</taxon>
        <taxon>Tylenchina</taxon>
        <taxon>Tylenchomorpha</taxon>
        <taxon>Tylenchoidea</taxon>
        <taxon>Meloidogynidae</taxon>
        <taxon>Meloidogyninae</taxon>
        <taxon>Meloidogyne</taxon>
        <taxon>Meloidogyne incognita group</taxon>
    </lineage>
</organism>
<dbReference type="InterPro" id="IPR001810">
    <property type="entry name" value="F-box_dom"/>
</dbReference>
<feature type="domain" description="F-box" evidence="1">
    <location>
        <begin position="1"/>
        <end position="47"/>
    </location>
</feature>
<dbReference type="Proteomes" id="UP000887563">
    <property type="component" value="Unplaced"/>
</dbReference>
<dbReference type="WBParaSite" id="Minc3s00553g14191">
    <property type="protein sequence ID" value="Minc3s00553g14191"/>
    <property type="gene ID" value="Minc3s00553g14191"/>
</dbReference>
<protein>
    <submittedName>
        <fullName evidence="3">F-box domain-containing protein</fullName>
    </submittedName>
</protein>
<evidence type="ECO:0000259" key="1">
    <source>
        <dbReference type="PROSITE" id="PS50181"/>
    </source>
</evidence>